<reference evidence="1 2" key="1">
    <citation type="submission" date="2016-07" db="EMBL/GenBank/DDBJ databases">
        <title>Draft genome of the white-rot fungus Obba rivulosa 3A-2.</title>
        <authorList>
            <consortium name="DOE Joint Genome Institute"/>
            <person name="Miettinen O."/>
            <person name="Riley R."/>
            <person name="Acob R."/>
            <person name="Barry K."/>
            <person name="Cullen D."/>
            <person name="De Vries R."/>
            <person name="Hainaut M."/>
            <person name="Hatakka A."/>
            <person name="Henrissat B."/>
            <person name="Hilden K."/>
            <person name="Kuo R."/>
            <person name="Labutti K."/>
            <person name="Lipzen A."/>
            <person name="Makela M.R."/>
            <person name="Sandor L."/>
            <person name="Spatafora J.W."/>
            <person name="Grigoriev I.V."/>
            <person name="Hibbett D.S."/>
        </authorList>
    </citation>
    <scope>NUCLEOTIDE SEQUENCE [LARGE SCALE GENOMIC DNA]</scope>
    <source>
        <strain evidence="1 2">3A-2</strain>
    </source>
</reference>
<dbReference type="SUPFAM" id="SSF51569">
    <property type="entry name" value="Aldolase"/>
    <property type="match status" value="1"/>
</dbReference>
<evidence type="ECO:0000313" key="2">
    <source>
        <dbReference type="Proteomes" id="UP000250043"/>
    </source>
</evidence>
<accession>A0A8E2DLX8</accession>
<keyword evidence="2" id="KW-1185">Reference proteome</keyword>
<name>A0A8E2DLX8_9APHY</name>
<proteinExistence type="predicted"/>
<dbReference type="Proteomes" id="UP000250043">
    <property type="component" value="Unassembled WGS sequence"/>
</dbReference>
<evidence type="ECO:0000313" key="1">
    <source>
        <dbReference type="EMBL" id="OCH93025.1"/>
    </source>
</evidence>
<dbReference type="InterPro" id="IPR013785">
    <property type="entry name" value="Aldolase_TIM"/>
</dbReference>
<dbReference type="AlphaFoldDB" id="A0A8E2DLX8"/>
<sequence length="135" mass="14676">MVYNFSVVTAGLDLTSDIIYELAQHRNVGLVSRSAGVIGAPPNIAPKAHKELYRLYKEGKMEDAARIQALLGHADWGLKKMGSIGGIEVARSKYFDYGMSIVRGSLSALGFEKVAVGKLGEVDCFETFLLSMKYG</sequence>
<gene>
    <name evidence="1" type="ORF">OBBRIDRAFT_832927</name>
</gene>
<dbReference type="Gene3D" id="3.20.20.70">
    <property type="entry name" value="Aldolase class I"/>
    <property type="match status" value="1"/>
</dbReference>
<dbReference type="EMBL" id="KV722360">
    <property type="protein sequence ID" value="OCH93025.1"/>
    <property type="molecule type" value="Genomic_DNA"/>
</dbReference>
<dbReference type="OrthoDB" id="191315at2759"/>
<protein>
    <submittedName>
        <fullName evidence="1">Uncharacterized protein</fullName>
    </submittedName>
</protein>
<organism evidence="1 2">
    <name type="scientific">Obba rivulosa</name>
    <dbReference type="NCBI Taxonomy" id="1052685"/>
    <lineage>
        <taxon>Eukaryota</taxon>
        <taxon>Fungi</taxon>
        <taxon>Dikarya</taxon>
        <taxon>Basidiomycota</taxon>
        <taxon>Agaricomycotina</taxon>
        <taxon>Agaricomycetes</taxon>
        <taxon>Polyporales</taxon>
        <taxon>Gelatoporiaceae</taxon>
        <taxon>Obba</taxon>
    </lineage>
</organism>